<feature type="zinc finger region" description="C3H1-type" evidence="5">
    <location>
        <begin position="95"/>
        <end position="123"/>
    </location>
</feature>
<dbReference type="EMBL" id="JAYDYQ010001086">
    <property type="protein sequence ID" value="KAK4492822.1"/>
    <property type="molecule type" value="Genomic_DNA"/>
</dbReference>
<proteinExistence type="predicted"/>
<accession>A0ABR0DUC3</accession>
<feature type="zinc finger region" description="C3H1-type" evidence="5">
    <location>
        <begin position="307"/>
        <end position="335"/>
    </location>
</feature>
<evidence type="ECO:0000259" key="7">
    <source>
        <dbReference type="PROSITE" id="PS50103"/>
    </source>
</evidence>
<keyword evidence="9" id="KW-1185">Reference proteome</keyword>
<evidence type="ECO:0000256" key="4">
    <source>
        <dbReference type="ARBA" id="ARBA00023125"/>
    </source>
</evidence>
<feature type="region of interest" description="Disordered" evidence="6">
    <location>
        <begin position="362"/>
        <end position="411"/>
    </location>
</feature>
<dbReference type="SUPFAM" id="SSF90229">
    <property type="entry name" value="CCCH zinc finger"/>
    <property type="match status" value="5"/>
</dbReference>
<dbReference type="PANTHER" id="PTHR12506">
    <property type="entry name" value="PROTEIN PHOSPHATASE RELATED"/>
    <property type="match status" value="1"/>
</dbReference>
<evidence type="ECO:0000256" key="6">
    <source>
        <dbReference type="SAM" id="MobiDB-lite"/>
    </source>
</evidence>
<dbReference type="SMART" id="SM00356">
    <property type="entry name" value="ZnF_C3H1"/>
    <property type="match status" value="5"/>
</dbReference>
<evidence type="ECO:0000256" key="5">
    <source>
        <dbReference type="PROSITE-ProRule" id="PRU00723"/>
    </source>
</evidence>
<comment type="caution">
    <text evidence="8">The sequence shown here is derived from an EMBL/GenBank/DDBJ whole genome shotgun (WGS) entry which is preliminary data.</text>
</comment>
<feature type="domain" description="C3H1-type" evidence="7">
    <location>
        <begin position="307"/>
        <end position="335"/>
    </location>
</feature>
<feature type="domain" description="C3H1-type" evidence="7">
    <location>
        <begin position="95"/>
        <end position="123"/>
    </location>
</feature>
<keyword evidence="4" id="KW-0238">DNA-binding</keyword>
<sequence length="411" mass="45004">MQRNGGISNTSSNSAADKVEEVMRRLKIERGDENGTRLGDELGSGFYPERPGEPDCIYYLRTGTCGYGINCRFNHPSNAGGQVYGVKNSIELPERAGQPDCGFFLKTGTCKYGSTCKYHHPKDRQPESPVLLNNMGLPIRQDAKPCLYYMRTGLCKYGYACKFNHPQLTTAPNVLPVPVYGSVGSAIVPSSVGDFSTAALSNTSYFPSSVQLPQSYMPLMLSQPQSWNTYMGSLSPLPVTSVLTAPAATGQLSAGSYLPERPDQPDCRHFMIHGSCKYGSDCKYHHPRERFSQLASSSLGPLGLPLRPGLPICSDYSFYGICKYGPTCRYDHPLDGYSYAYSLGVPPLATSYLHSTTYHSTPSFSETSPSKMLSDKNRHLNPKSIGDSPDQYDSLPRSPKQASEVAHDESD</sequence>
<dbReference type="Pfam" id="PF00642">
    <property type="entry name" value="zf-CCCH"/>
    <property type="match status" value="5"/>
</dbReference>
<feature type="zinc finger region" description="C3H1-type" evidence="5">
    <location>
        <begin position="140"/>
        <end position="168"/>
    </location>
</feature>
<protein>
    <recommendedName>
        <fullName evidence="7">C3H1-type domain-containing protein</fullName>
    </recommendedName>
</protein>
<feature type="domain" description="C3H1-type" evidence="7">
    <location>
        <begin position="50"/>
        <end position="78"/>
    </location>
</feature>
<evidence type="ECO:0000313" key="9">
    <source>
        <dbReference type="Proteomes" id="UP001291926"/>
    </source>
</evidence>
<dbReference type="Gene3D" id="2.30.30.1190">
    <property type="match status" value="1"/>
</dbReference>
<keyword evidence="2 5" id="KW-0863">Zinc-finger</keyword>
<dbReference type="Gene3D" id="4.10.1000.10">
    <property type="entry name" value="Zinc finger, CCCH-type"/>
    <property type="match status" value="2"/>
</dbReference>
<dbReference type="InterPro" id="IPR000571">
    <property type="entry name" value="Znf_CCCH"/>
</dbReference>
<reference evidence="8 9" key="1">
    <citation type="journal article" date="2023" name="bioRxiv">
        <title>Genome report: Whole genome sequence and annotation of Penstemon davidsonii.</title>
        <authorList>
            <person name="Ostevik K.L."/>
            <person name="Alabady M."/>
            <person name="Zhang M."/>
            <person name="Rausher M.D."/>
        </authorList>
    </citation>
    <scope>NUCLEOTIDE SEQUENCE [LARGE SCALE GENOMIC DNA]</scope>
    <source>
        <strain evidence="8">DNT005</strain>
        <tissue evidence="8">Whole leaf</tissue>
    </source>
</reference>
<gene>
    <name evidence="8" type="ORF">RD792_000147</name>
</gene>
<evidence type="ECO:0000256" key="2">
    <source>
        <dbReference type="ARBA" id="ARBA00022771"/>
    </source>
</evidence>
<dbReference type="PANTHER" id="PTHR12506:SF50">
    <property type="entry name" value="ZINC FINGER CCCH DOMAIN-CONTAINING PROTEIN 26"/>
    <property type="match status" value="1"/>
</dbReference>
<name>A0ABR0DUC3_9LAMI</name>
<feature type="domain" description="C3H1-type" evidence="7">
    <location>
        <begin position="261"/>
        <end position="289"/>
    </location>
</feature>
<dbReference type="Proteomes" id="UP001291926">
    <property type="component" value="Unassembled WGS sequence"/>
</dbReference>
<evidence type="ECO:0000256" key="1">
    <source>
        <dbReference type="ARBA" id="ARBA00022723"/>
    </source>
</evidence>
<evidence type="ECO:0000256" key="3">
    <source>
        <dbReference type="ARBA" id="ARBA00022833"/>
    </source>
</evidence>
<dbReference type="InterPro" id="IPR050974">
    <property type="entry name" value="Plant_ZF_CCCH"/>
</dbReference>
<feature type="zinc finger region" description="C3H1-type" evidence="5">
    <location>
        <begin position="50"/>
        <end position="78"/>
    </location>
</feature>
<dbReference type="PROSITE" id="PS50103">
    <property type="entry name" value="ZF_C3H1"/>
    <property type="match status" value="5"/>
</dbReference>
<evidence type="ECO:0000313" key="8">
    <source>
        <dbReference type="EMBL" id="KAK4492822.1"/>
    </source>
</evidence>
<feature type="zinc finger region" description="C3H1-type" evidence="5">
    <location>
        <begin position="261"/>
        <end position="289"/>
    </location>
</feature>
<keyword evidence="3 5" id="KW-0862">Zinc</keyword>
<keyword evidence="1 5" id="KW-0479">Metal-binding</keyword>
<feature type="domain" description="C3H1-type" evidence="7">
    <location>
        <begin position="140"/>
        <end position="168"/>
    </location>
</feature>
<dbReference type="InterPro" id="IPR036855">
    <property type="entry name" value="Znf_CCCH_sf"/>
</dbReference>
<organism evidence="8 9">
    <name type="scientific">Penstemon davidsonii</name>
    <dbReference type="NCBI Taxonomy" id="160366"/>
    <lineage>
        <taxon>Eukaryota</taxon>
        <taxon>Viridiplantae</taxon>
        <taxon>Streptophyta</taxon>
        <taxon>Embryophyta</taxon>
        <taxon>Tracheophyta</taxon>
        <taxon>Spermatophyta</taxon>
        <taxon>Magnoliopsida</taxon>
        <taxon>eudicotyledons</taxon>
        <taxon>Gunneridae</taxon>
        <taxon>Pentapetalae</taxon>
        <taxon>asterids</taxon>
        <taxon>lamiids</taxon>
        <taxon>Lamiales</taxon>
        <taxon>Plantaginaceae</taxon>
        <taxon>Cheloneae</taxon>
        <taxon>Penstemon</taxon>
    </lineage>
</organism>